<feature type="region of interest" description="Disordered" evidence="1">
    <location>
        <begin position="1"/>
        <end position="114"/>
    </location>
</feature>
<protein>
    <submittedName>
        <fullName evidence="2">Uncharacterized protein</fullName>
    </submittedName>
</protein>
<comment type="caution">
    <text evidence="2">The sequence shown here is derived from an EMBL/GenBank/DDBJ whole genome shotgun (WGS) entry which is preliminary data.</text>
</comment>
<evidence type="ECO:0000256" key="1">
    <source>
        <dbReference type="SAM" id="MobiDB-lite"/>
    </source>
</evidence>
<feature type="compositionally biased region" description="Basic residues" evidence="1">
    <location>
        <begin position="67"/>
        <end position="76"/>
    </location>
</feature>
<accession>A0ABU6VJK1</accession>
<gene>
    <name evidence="2" type="ORF">PIB30_049197</name>
</gene>
<feature type="compositionally biased region" description="Pro residues" evidence="1">
    <location>
        <begin position="1"/>
        <end position="12"/>
    </location>
</feature>
<organism evidence="2 3">
    <name type="scientific">Stylosanthes scabra</name>
    <dbReference type="NCBI Taxonomy" id="79078"/>
    <lineage>
        <taxon>Eukaryota</taxon>
        <taxon>Viridiplantae</taxon>
        <taxon>Streptophyta</taxon>
        <taxon>Embryophyta</taxon>
        <taxon>Tracheophyta</taxon>
        <taxon>Spermatophyta</taxon>
        <taxon>Magnoliopsida</taxon>
        <taxon>eudicotyledons</taxon>
        <taxon>Gunneridae</taxon>
        <taxon>Pentapetalae</taxon>
        <taxon>rosids</taxon>
        <taxon>fabids</taxon>
        <taxon>Fabales</taxon>
        <taxon>Fabaceae</taxon>
        <taxon>Papilionoideae</taxon>
        <taxon>50 kb inversion clade</taxon>
        <taxon>dalbergioids sensu lato</taxon>
        <taxon>Dalbergieae</taxon>
        <taxon>Pterocarpus clade</taxon>
        <taxon>Stylosanthes</taxon>
    </lineage>
</organism>
<reference evidence="2 3" key="1">
    <citation type="journal article" date="2023" name="Plants (Basel)">
        <title>Bridging the Gap: Combining Genomics and Transcriptomics Approaches to Understand Stylosanthes scabra, an Orphan Legume from the Brazilian Caatinga.</title>
        <authorList>
            <person name="Ferreira-Neto J.R.C."/>
            <person name="da Silva M.D."/>
            <person name="Binneck E."/>
            <person name="de Melo N.F."/>
            <person name="da Silva R.H."/>
            <person name="de Melo A.L.T.M."/>
            <person name="Pandolfi V."/>
            <person name="Bustamante F.O."/>
            <person name="Brasileiro-Vidal A.C."/>
            <person name="Benko-Iseppon A.M."/>
        </authorList>
    </citation>
    <scope>NUCLEOTIDE SEQUENCE [LARGE SCALE GENOMIC DNA]</scope>
    <source>
        <tissue evidence="2">Leaves</tissue>
    </source>
</reference>
<name>A0ABU6VJK1_9FABA</name>
<keyword evidence="3" id="KW-1185">Reference proteome</keyword>
<sequence>MRPSTPRPPRPALSPSSSASSGQSDGVPRERERSPRTPLPAPVPARVPVHALMHPPPQTPMLDARHYRNLFSRRHVAPPTPPPSDDEPSYEGNGDDREDSQTASDASLSSRDVSSAGVSYGSELESTSFSSGPSDRFSLGSSSMVIPLGLVLLRVDLPLMLHRMMIW</sequence>
<evidence type="ECO:0000313" key="2">
    <source>
        <dbReference type="EMBL" id="MED6172343.1"/>
    </source>
</evidence>
<dbReference type="Proteomes" id="UP001341840">
    <property type="component" value="Unassembled WGS sequence"/>
</dbReference>
<feature type="compositionally biased region" description="Low complexity" evidence="1">
    <location>
        <begin position="103"/>
        <end position="114"/>
    </location>
</feature>
<dbReference type="EMBL" id="JASCZI010151363">
    <property type="protein sequence ID" value="MED6172343.1"/>
    <property type="molecule type" value="Genomic_DNA"/>
</dbReference>
<proteinExistence type="predicted"/>
<evidence type="ECO:0000313" key="3">
    <source>
        <dbReference type="Proteomes" id="UP001341840"/>
    </source>
</evidence>